<keyword evidence="4" id="KW-0804">Transcription</keyword>
<dbReference type="SUPFAM" id="SSF101936">
    <property type="entry name" value="DNA-binding pseudobarrel domain"/>
    <property type="match status" value="1"/>
</dbReference>
<dbReference type="Gene3D" id="2.40.330.10">
    <property type="entry name" value="DNA-binding pseudobarrel domain"/>
    <property type="match status" value="1"/>
</dbReference>
<dbReference type="PANTHER" id="PTHR31140">
    <property type="entry name" value="B3 DOMAIN-CONTAINING TRANSCRIPTION FACTOR ABI3"/>
    <property type="match status" value="1"/>
</dbReference>
<comment type="subcellular location">
    <subcellularLocation>
        <location evidence="1">Nucleus</location>
    </subcellularLocation>
</comment>
<dbReference type="GO" id="GO:0005634">
    <property type="term" value="C:nucleus"/>
    <property type="evidence" value="ECO:0007669"/>
    <property type="project" value="UniProtKB-SubCell"/>
</dbReference>
<dbReference type="EMBL" id="CP136897">
    <property type="protein sequence ID" value="WOL17450.1"/>
    <property type="molecule type" value="Genomic_DNA"/>
</dbReference>
<dbReference type="CDD" id="cd10017">
    <property type="entry name" value="B3_DNA"/>
    <property type="match status" value="1"/>
</dbReference>
<dbReference type="Pfam" id="PF02362">
    <property type="entry name" value="B3"/>
    <property type="match status" value="1"/>
</dbReference>
<keyword evidence="3" id="KW-0238">DNA-binding</keyword>
<evidence type="ECO:0000256" key="4">
    <source>
        <dbReference type="ARBA" id="ARBA00023163"/>
    </source>
</evidence>
<dbReference type="InterPro" id="IPR044800">
    <property type="entry name" value="LEC2-like"/>
</dbReference>
<dbReference type="InterPro" id="IPR015300">
    <property type="entry name" value="DNA-bd_pseudobarrel_sf"/>
</dbReference>
<name>A0AAQ3KZD3_9LILI</name>
<feature type="domain" description="TF-B3" evidence="7">
    <location>
        <begin position="44"/>
        <end position="152"/>
    </location>
</feature>
<evidence type="ECO:0000313" key="8">
    <source>
        <dbReference type="EMBL" id="WOL17450.1"/>
    </source>
</evidence>
<evidence type="ECO:0000256" key="2">
    <source>
        <dbReference type="ARBA" id="ARBA00023015"/>
    </source>
</evidence>
<keyword evidence="5" id="KW-0539">Nucleus</keyword>
<evidence type="ECO:0000256" key="3">
    <source>
        <dbReference type="ARBA" id="ARBA00023125"/>
    </source>
</evidence>
<keyword evidence="2" id="KW-0805">Transcription regulation</keyword>
<dbReference type="Proteomes" id="UP001327560">
    <property type="component" value="Chromosome 8"/>
</dbReference>
<evidence type="ECO:0000313" key="9">
    <source>
        <dbReference type="Proteomes" id="UP001327560"/>
    </source>
</evidence>
<feature type="compositionally biased region" description="Pro residues" evidence="6">
    <location>
        <begin position="205"/>
        <end position="214"/>
    </location>
</feature>
<dbReference type="InterPro" id="IPR003340">
    <property type="entry name" value="B3_DNA-bd"/>
</dbReference>
<evidence type="ECO:0000256" key="6">
    <source>
        <dbReference type="SAM" id="MobiDB-lite"/>
    </source>
</evidence>
<dbReference type="GO" id="GO:0003700">
    <property type="term" value="F:DNA-binding transcription factor activity"/>
    <property type="evidence" value="ECO:0007669"/>
    <property type="project" value="InterPro"/>
</dbReference>
<protein>
    <submittedName>
        <fullName evidence="8">B3 domain-containing protein</fullName>
    </submittedName>
</protein>
<dbReference type="AlphaFoldDB" id="A0AAQ3KZD3"/>
<proteinExistence type="predicted"/>
<evidence type="ECO:0000256" key="1">
    <source>
        <dbReference type="ARBA" id="ARBA00004123"/>
    </source>
</evidence>
<evidence type="ECO:0000259" key="7">
    <source>
        <dbReference type="PROSITE" id="PS50863"/>
    </source>
</evidence>
<dbReference type="GO" id="GO:0003677">
    <property type="term" value="F:DNA binding"/>
    <property type="evidence" value="ECO:0007669"/>
    <property type="project" value="UniProtKB-KW"/>
</dbReference>
<dbReference type="SMART" id="SM01019">
    <property type="entry name" value="B3"/>
    <property type="match status" value="1"/>
</dbReference>
<evidence type="ECO:0000256" key="5">
    <source>
        <dbReference type="ARBA" id="ARBA00023242"/>
    </source>
</evidence>
<dbReference type="PANTHER" id="PTHR31140:SF129">
    <property type="entry name" value="B3 DOMAIN-CONTAINING PROTEIN OS02G0683500"/>
    <property type="match status" value="1"/>
</dbReference>
<dbReference type="PROSITE" id="PS50863">
    <property type="entry name" value="B3"/>
    <property type="match status" value="1"/>
</dbReference>
<reference evidence="8 9" key="1">
    <citation type="submission" date="2023-10" db="EMBL/GenBank/DDBJ databases">
        <title>Chromosome-scale genome assembly provides insights into flower coloration mechanisms of Canna indica.</title>
        <authorList>
            <person name="Li C."/>
        </authorList>
    </citation>
    <scope>NUCLEOTIDE SEQUENCE [LARGE SCALE GENOMIC DNA]</scope>
    <source>
        <tissue evidence="8">Flower</tissue>
    </source>
</reference>
<gene>
    <name evidence="8" type="ORF">Cni_G26242</name>
</gene>
<feature type="region of interest" description="Disordered" evidence="6">
    <location>
        <begin position="199"/>
        <end position="223"/>
    </location>
</feature>
<organism evidence="8 9">
    <name type="scientific">Canna indica</name>
    <name type="common">Indian-shot</name>
    <dbReference type="NCBI Taxonomy" id="4628"/>
    <lineage>
        <taxon>Eukaryota</taxon>
        <taxon>Viridiplantae</taxon>
        <taxon>Streptophyta</taxon>
        <taxon>Embryophyta</taxon>
        <taxon>Tracheophyta</taxon>
        <taxon>Spermatophyta</taxon>
        <taxon>Magnoliopsida</taxon>
        <taxon>Liliopsida</taxon>
        <taxon>Zingiberales</taxon>
        <taxon>Cannaceae</taxon>
        <taxon>Canna</taxon>
    </lineage>
</organism>
<keyword evidence="9" id="KW-1185">Reference proteome</keyword>
<accession>A0AAQ3KZD3</accession>
<sequence>MEVFRQICYTSASSSPSTSSLAAAPDAEQSNPAIAAAPELEHMFDKVVTPSDVGKLNRLVIPKQYAEKYLPLDPASADKGIVLCFEDRAGGKQWQFRYSYWNSSQSYVITKGWSRFVKEKQLDSGDTVSFSRTFAGDPGHGRRLFIDCYRRQPVRRRPPPLPVQHLAAAAAAARSRWGGAFPSTAVPSLHNGRLYSYHHSMPMHRAPPPPPPPRGRVQVGGGRDGEGVPLVLESVPVVRHHMAERRRLRLFGVDLEFTEGERHGETEERRSC</sequence>